<dbReference type="HOGENOM" id="CLU_2303238_0_0_7"/>
<evidence type="ECO:0008006" key="3">
    <source>
        <dbReference type="Google" id="ProtNLM"/>
    </source>
</evidence>
<reference evidence="1 2" key="2">
    <citation type="journal article" date="2012" name="BMC Genomics">
        <title>The genome of Pelobacter carbinolicus reveals surprising metabolic capabilities and physiological features.</title>
        <authorList>
            <person name="Aklujkar M."/>
            <person name="Haveman S.A."/>
            <person name="Didonato R.Jr."/>
            <person name="Chertkov O."/>
            <person name="Han C.S."/>
            <person name="Land M.L."/>
            <person name="Brown P."/>
            <person name="Lovley D.R."/>
        </authorList>
    </citation>
    <scope>NUCLEOTIDE SEQUENCE [LARGE SCALE GENOMIC DNA]</scope>
    <source>
        <strain evidence="2">DSM 2380 / NBRC 103641 / GraBd1</strain>
    </source>
</reference>
<dbReference type="STRING" id="338963.Pcar_0141"/>
<keyword evidence="2" id="KW-1185">Reference proteome</keyword>
<dbReference type="RefSeq" id="WP_011339793.1">
    <property type="nucleotide sequence ID" value="NC_007498.2"/>
</dbReference>
<accession>Q3A890</accession>
<dbReference type="KEGG" id="pca:Pcar_0141"/>
<name>Q3A890_SYNC1</name>
<dbReference type="Proteomes" id="UP000002534">
    <property type="component" value="Chromosome"/>
</dbReference>
<evidence type="ECO:0000313" key="2">
    <source>
        <dbReference type="Proteomes" id="UP000002534"/>
    </source>
</evidence>
<sequence>MTQWTFSWTALLVAAQRLPQAIRVARQALQNDPLNDRLCGLLYRLQGQSSAVQARQVLTRFAEVLRSEGYCEEEVAELIAGITTEPCPEHRTLSSLSLRL</sequence>
<organism evidence="1 2">
    <name type="scientific">Syntrophotalea carbinolica (strain DSM 2380 / NBRC 103641 / GraBd1)</name>
    <name type="common">Pelobacter carbinolicus</name>
    <dbReference type="NCBI Taxonomy" id="338963"/>
    <lineage>
        <taxon>Bacteria</taxon>
        <taxon>Pseudomonadati</taxon>
        <taxon>Thermodesulfobacteriota</taxon>
        <taxon>Desulfuromonadia</taxon>
        <taxon>Desulfuromonadales</taxon>
        <taxon>Syntrophotaleaceae</taxon>
        <taxon>Syntrophotalea</taxon>
    </lineage>
</organism>
<dbReference type="EMBL" id="CP000142">
    <property type="protein sequence ID" value="ABA87402.1"/>
    <property type="molecule type" value="Genomic_DNA"/>
</dbReference>
<gene>
    <name evidence="1" type="ordered locus">Pcar_0141</name>
</gene>
<evidence type="ECO:0000313" key="1">
    <source>
        <dbReference type="EMBL" id="ABA87402.1"/>
    </source>
</evidence>
<dbReference type="AlphaFoldDB" id="Q3A890"/>
<reference evidence="2" key="1">
    <citation type="submission" date="2005-10" db="EMBL/GenBank/DDBJ databases">
        <title>Complete sequence of Pelobacter carbinolicus DSM 2380.</title>
        <authorList>
            <person name="Copeland A."/>
            <person name="Lucas S."/>
            <person name="Lapidus A."/>
            <person name="Barry K."/>
            <person name="Detter J.C."/>
            <person name="Glavina T."/>
            <person name="Hammon N."/>
            <person name="Israni S."/>
            <person name="Pitluck S."/>
            <person name="Chertkov O."/>
            <person name="Schmutz J."/>
            <person name="Larimer F."/>
            <person name="Land M."/>
            <person name="Kyrpides N."/>
            <person name="Ivanova N."/>
            <person name="Richardson P."/>
        </authorList>
    </citation>
    <scope>NUCLEOTIDE SEQUENCE [LARGE SCALE GENOMIC DNA]</scope>
    <source>
        <strain evidence="2">DSM 2380 / NBRC 103641 / GraBd1</strain>
    </source>
</reference>
<dbReference type="InterPro" id="IPR011990">
    <property type="entry name" value="TPR-like_helical_dom_sf"/>
</dbReference>
<dbReference type="SUPFAM" id="SSF48452">
    <property type="entry name" value="TPR-like"/>
    <property type="match status" value="1"/>
</dbReference>
<proteinExistence type="predicted"/>
<protein>
    <recommendedName>
        <fullName evidence="3">Bacterial transcriptional activator domain-containing protein</fullName>
    </recommendedName>
</protein>